<dbReference type="InterPro" id="IPR031367">
    <property type="entry name" value="CCDC24"/>
</dbReference>
<feature type="region of interest" description="Disordered" evidence="1">
    <location>
        <begin position="226"/>
        <end position="357"/>
    </location>
</feature>
<accession>A0A8B9PND3</accession>
<evidence type="ECO:0000256" key="1">
    <source>
        <dbReference type="SAM" id="MobiDB-lite"/>
    </source>
</evidence>
<dbReference type="Ensembl" id="ENSAOWT00000016145.1">
    <property type="protein sequence ID" value="ENSAOWP00000014226.1"/>
    <property type="gene ID" value="ENSAOWG00000009714.1"/>
</dbReference>
<dbReference type="PANTHER" id="PTHR28601:SF1">
    <property type="entry name" value="COILED-COIL DOMAIN-CONTAINING PROTEIN 24"/>
    <property type="match status" value="1"/>
</dbReference>
<feature type="compositionally biased region" description="Low complexity" evidence="1">
    <location>
        <begin position="250"/>
        <end position="284"/>
    </location>
</feature>
<dbReference type="Pfam" id="PF15669">
    <property type="entry name" value="CCDC24"/>
    <property type="match status" value="1"/>
</dbReference>
<keyword evidence="3" id="KW-1185">Reference proteome</keyword>
<proteinExistence type="predicted"/>
<protein>
    <submittedName>
        <fullName evidence="2">Coiled-coil domain containing 24</fullName>
    </submittedName>
</protein>
<evidence type="ECO:0000313" key="2">
    <source>
        <dbReference type="Ensembl" id="ENSAOWP00000014226.1"/>
    </source>
</evidence>
<feature type="compositionally biased region" description="Pro residues" evidence="1">
    <location>
        <begin position="328"/>
        <end position="341"/>
    </location>
</feature>
<sequence length="357" mass="38605">MLPCRGAPGWPSLWGLLEERVPPGECPAVRRMLGEEAVERSLELHAEVAVLQELWQERRTDSLGDPARGTGSQALLAAPPQLRELVRGEIRLLLLGLQQRAAQEGRDGGRAVARYSPHVVSFAMEGTAGTRQDILSQDSMTPSSALGLAQRLDSFRDKLNITHLPQVLPQLRSMLEEEYRDLEKHIAHLQRCLEEGHCAAMRPQALEPTLAELHDQRRAMEQDLQLGPWPTCPSLSPQVKSPDQRPRSPLRPGSPSGAAAGPGALSLLGASAPAPRSPAEGSSPCVWGRPANHVTRQDLAVPSSQSPAWPPAWPRSLLQPGTVGCGPPFLPSPPSVLPPPRSALGRHRRLLPCKGPS</sequence>
<dbReference type="AlphaFoldDB" id="A0A8B9PND3"/>
<dbReference type="Proteomes" id="UP000694424">
    <property type="component" value="Unplaced"/>
</dbReference>
<reference evidence="2" key="2">
    <citation type="submission" date="2025-09" db="UniProtKB">
        <authorList>
            <consortium name="Ensembl"/>
        </authorList>
    </citation>
    <scope>IDENTIFICATION</scope>
</reference>
<organism evidence="2 3">
    <name type="scientific">Apteryx owenii</name>
    <name type="common">Little spotted kiwi</name>
    <dbReference type="NCBI Taxonomy" id="8824"/>
    <lineage>
        <taxon>Eukaryota</taxon>
        <taxon>Metazoa</taxon>
        <taxon>Chordata</taxon>
        <taxon>Craniata</taxon>
        <taxon>Vertebrata</taxon>
        <taxon>Euteleostomi</taxon>
        <taxon>Archelosauria</taxon>
        <taxon>Archosauria</taxon>
        <taxon>Dinosauria</taxon>
        <taxon>Saurischia</taxon>
        <taxon>Theropoda</taxon>
        <taxon>Coelurosauria</taxon>
        <taxon>Aves</taxon>
        <taxon>Palaeognathae</taxon>
        <taxon>Apterygiformes</taxon>
        <taxon>Apterygidae</taxon>
        <taxon>Apteryx</taxon>
    </lineage>
</organism>
<reference evidence="2" key="1">
    <citation type="submission" date="2025-08" db="UniProtKB">
        <authorList>
            <consortium name="Ensembl"/>
        </authorList>
    </citation>
    <scope>IDENTIFICATION</scope>
</reference>
<name>A0A8B9PND3_APTOW</name>
<evidence type="ECO:0000313" key="3">
    <source>
        <dbReference type="Proteomes" id="UP000694424"/>
    </source>
</evidence>
<dbReference type="PANTHER" id="PTHR28601">
    <property type="entry name" value="COILED-COIL DOMAIN-CONTAINING PROTEIN 24"/>
    <property type="match status" value="1"/>
</dbReference>